<reference evidence="3" key="1">
    <citation type="submission" date="2022-08" db="EMBL/GenBank/DDBJ databases">
        <authorList>
            <consortium name="DOE Joint Genome Institute"/>
            <person name="Min B."/>
            <person name="Riley R."/>
            <person name="Sierra-Patev S."/>
            <person name="Naranjo-Ortiz M."/>
            <person name="Looney B."/>
            <person name="Konkel Z."/>
            <person name="Slot J.C."/>
            <person name="Sakamoto Y."/>
            <person name="Steenwyk J.L."/>
            <person name="Rokas A."/>
            <person name="Carro J."/>
            <person name="Camarero S."/>
            <person name="Ferreira P."/>
            <person name="Molpeceres G."/>
            <person name="Ruiz-Duenas F.J."/>
            <person name="Serrano A."/>
            <person name="Henrissat B."/>
            <person name="Drula E."/>
            <person name="Hughes K.W."/>
            <person name="Mata J.L."/>
            <person name="Ishikawa N.K."/>
            <person name="Vargas-Isla R."/>
            <person name="Ushijima S."/>
            <person name="Smith C.A."/>
            <person name="Ahrendt S."/>
            <person name="Andreopoulos W."/>
            <person name="He G."/>
            <person name="Labutti K."/>
            <person name="Lipzen A."/>
            <person name="Ng V."/>
            <person name="Sandor L."/>
            <person name="Barry K."/>
            <person name="Martinez A.T."/>
            <person name="Xiao Y."/>
            <person name="Gibbons J.G."/>
            <person name="Terashima K."/>
            <person name="Hibbett D.S."/>
            <person name="Grigoriev I.V."/>
        </authorList>
    </citation>
    <scope>NUCLEOTIDE SEQUENCE</scope>
    <source>
        <strain evidence="3">TFB10291</strain>
    </source>
</reference>
<keyword evidence="2" id="KW-0472">Membrane</keyword>
<evidence type="ECO:0000256" key="2">
    <source>
        <dbReference type="SAM" id="Phobius"/>
    </source>
</evidence>
<evidence type="ECO:0000256" key="1">
    <source>
        <dbReference type="SAM" id="MobiDB-lite"/>
    </source>
</evidence>
<accession>A0AA38KDG5</accession>
<keyword evidence="2" id="KW-0812">Transmembrane</keyword>
<sequence length="379" mass="41915">MSAFSRCLRTRLRAHFAYNCHPIFLVAVHDCFNFLLIALQNIFLLASNCSNLLFFDKMFNSRPPTGAQPSYVSRISAGRSLRSIVMLFAFLSALYSLFSYIGNFRSISIDRGQNESKLATFSLVLGILYITVFAFEAFGLAATITQRHQLVRVYAMLSFATVLIATGGGLLDVIVHFTMKNDIIDECTNLVTGDDVVYYPFGFFGPVSHNVIDQADARSWCQSEWDHDSWADIVELLILIFLSMMFALFSYAYYRQLLDPTSAANVVRTPIRAPPSGFPSHYNPAYNASVPSLGYQYGPYGQQPYGQFAPPPGPPPAMEGADGKLPAYTGGPGYGYEIDDKAKENPFADFDEPVYKAGGSQEEHDVTSRPGPGGRDTFA</sequence>
<feature type="transmembrane region" description="Helical" evidence="2">
    <location>
        <begin position="153"/>
        <end position="171"/>
    </location>
</feature>
<feature type="region of interest" description="Disordered" evidence="1">
    <location>
        <begin position="338"/>
        <end position="379"/>
    </location>
</feature>
<feature type="transmembrane region" description="Helical" evidence="2">
    <location>
        <begin position="84"/>
        <end position="101"/>
    </location>
</feature>
<gene>
    <name evidence="3" type="ORF">GGU10DRAFT_295989</name>
</gene>
<organism evidence="3 4">
    <name type="scientific">Lentinula aff. detonsa</name>
    <dbReference type="NCBI Taxonomy" id="2804958"/>
    <lineage>
        <taxon>Eukaryota</taxon>
        <taxon>Fungi</taxon>
        <taxon>Dikarya</taxon>
        <taxon>Basidiomycota</taxon>
        <taxon>Agaricomycotina</taxon>
        <taxon>Agaricomycetes</taxon>
        <taxon>Agaricomycetidae</taxon>
        <taxon>Agaricales</taxon>
        <taxon>Marasmiineae</taxon>
        <taxon>Omphalotaceae</taxon>
        <taxon>Lentinula</taxon>
    </lineage>
</organism>
<dbReference type="EMBL" id="MU793416">
    <property type="protein sequence ID" value="KAJ3783493.1"/>
    <property type="molecule type" value="Genomic_DNA"/>
</dbReference>
<dbReference type="AlphaFoldDB" id="A0AA38KDG5"/>
<proteinExistence type="predicted"/>
<evidence type="ECO:0000313" key="4">
    <source>
        <dbReference type="Proteomes" id="UP001163798"/>
    </source>
</evidence>
<comment type="caution">
    <text evidence="3">The sequence shown here is derived from an EMBL/GenBank/DDBJ whole genome shotgun (WGS) entry which is preliminary data.</text>
</comment>
<keyword evidence="2" id="KW-1133">Transmembrane helix</keyword>
<feature type="transmembrane region" description="Helical" evidence="2">
    <location>
        <begin position="121"/>
        <end position="141"/>
    </location>
</feature>
<protein>
    <submittedName>
        <fullName evidence="3">Uncharacterized protein</fullName>
    </submittedName>
</protein>
<name>A0AA38KDG5_9AGAR</name>
<evidence type="ECO:0000313" key="3">
    <source>
        <dbReference type="EMBL" id="KAJ3783493.1"/>
    </source>
</evidence>
<feature type="transmembrane region" description="Helical" evidence="2">
    <location>
        <begin position="233"/>
        <end position="254"/>
    </location>
</feature>
<dbReference type="Proteomes" id="UP001163798">
    <property type="component" value="Unassembled WGS sequence"/>
</dbReference>
<keyword evidence="4" id="KW-1185">Reference proteome</keyword>